<name>A0ABU7XC67_9HYPH</name>
<organism evidence="7 8">
    <name type="scientific">Methylocystis borbori</name>
    <dbReference type="NCBI Taxonomy" id="3118750"/>
    <lineage>
        <taxon>Bacteria</taxon>
        <taxon>Pseudomonadati</taxon>
        <taxon>Pseudomonadota</taxon>
        <taxon>Alphaproteobacteria</taxon>
        <taxon>Hyphomicrobiales</taxon>
        <taxon>Methylocystaceae</taxon>
        <taxon>Methylocystis</taxon>
    </lineage>
</organism>
<feature type="transmembrane region" description="Helical" evidence="5">
    <location>
        <begin position="37"/>
        <end position="58"/>
    </location>
</feature>
<evidence type="ECO:0000259" key="6">
    <source>
        <dbReference type="Pfam" id="PF04932"/>
    </source>
</evidence>
<dbReference type="InterPro" id="IPR007016">
    <property type="entry name" value="O-antigen_ligase-rel_domated"/>
</dbReference>
<dbReference type="Pfam" id="PF04932">
    <property type="entry name" value="Wzy_C"/>
    <property type="match status" value="1"/>
</dbReference>
<feature type="transmembrane region" description="Helical" evidence="5">
    <location>
        <begin position="333"/>
        <end position="351"/>
    </location>
</feature>
<evidence type="ECO:0000256" key="1">
    <source>
        <dbReference type="ARBA" id="ARBA00004141"/>
    </source>
</evidence>
<comment type="subcellular location">
    <subcellularLocation>
        <location evidence="1">Membrane</location>
        <topology evidence="1">Multi-pass membrane protein</topology>
    </subcellularLocation>
</comment>
<feature type="transmembrane region" description="Helical" evidence="5">
    <location>
        <begin position="65"/>
        <end position="86"/>
    </location>
</feature>
<feature type="transmembrane region" description="Helical" evidence="5">
    <location>
        <begin position="293"/>
        <end position="312"/>
    </location>
</feature>
<dbReference type="PANTHER" id="PTHR37422:SF23">
    <property type="entry name" value="TEICHURONIC ACID BIOSYNTHESIS PROTEIN TUAE"/>
    <property type="match status" value="1"/>
</dbReference>
<keyword evidence="4 5" id="KW-0472">Membrane</keyword>
<keyword evidence="2 5" id="KW-0812">Transmembrane</keyword>
<dbReference type="GO" id="GO:0016874">
    <property type="term" value="F:ligase activity"/>
    <property type="evidence" value="ECO:0007669"/>
    <property type="project" value="UniProtKB-KW"/>
</dbReference>
<feature type="transmembrane region" description="Helical" evidence="5">
    <location>
        <begin position="114"/>
        <end position="137"/>
    </location>
</feature>
<reference evidence="7 8" key="1">
    <citation type="submission" date="2024-02" db="EMBL/GenBank/DDBJ databases">
        <authorList>
            <person name="Grouzdev D."/>
        </authorList>
    </citation>
    <scope>NUCLEOTIDE SEQUENCE [LARGE SCALE GENOMIC DNA]</scope>
    <source>
        <strain evidence="7 8">9N</strain>
    </source>
</reference>
<feature type="transmembrane region" description="Helical" evidence="5">
    <location>
        <begin position="363"/>
        <end position="385"/>
    </location>
</feature>
<dbReference type="Proteomes" id="UP001350748">
    <property type="component" value="Unassembled WGS sequence"/>
</dbReference>
<comment type="caution">
    <text evidence="7">The sequence shown here is derived from an EMBL/GenBank/DDBJ whole genome shotgun (WGS) entry which is preliminary data.</text>
</comment>
<evidence type="ECO:0000256" key="2">
    <source>
        <dbReference type="ARBA" id="ARBA00022692"/>
    </source>
</evidence>
<evidence type="ECO:0000256" key="3">
    <source>
        <dbReference type="ARBA" id="ARBA00022989"/>
    </source>
</evidence>
<feature type="transmembrane region" description="Helical" evidence="5">
    <location>
        <begin position="204"/>
        <end position="224"/>
    </location>
</feature>
<dbReference type="EMBL" id="JAZHYN010000001">
    <property type="protein sequence ID" value="MEF3364981.1"/>
    <property type="molecule type" value="Genomic_DNA"/>
</dbReference>
<evidence type="ECO:0000256" key="5">
    <source>
        <dbReference type="SAM" id="Phobius"/>
    </source>
</evidence>
<evidence type="ECO:0000256" key="4">
    <source>
        <dbReference type="ARBA" id="ARBA00023136"/>
    </source>
</evidence>
<dbReference type="InterPro" id="IPR051533">
    <property type="entry name" value="WaaL-like"/>
</dbReference>
<evidence type="ECO:0000313" key="7">
    <source>
        <dbReference type="EMBL" id="MEF3364981.1"/>
    </source>
</evidence>
<sequence>MPPLIWTHLPGRELVVQTFSLLGHPAAWAPISVAPEATWLAFLSLLPPLAIFLAVLTLDWRERRLMSFALIAFGVVSVFLGLLQLAQGPTSPLRFFEFTNQTDPVGFFANRNHFAALLYCSILLCGAMLAPQFAGLLSGRKKGRLSGDGSYPLAAIAVGVALVVLIAGEVVSRSRAGVILMVVALVAGFVLYGDNRRAVENVTFPRLLGAIVALAIVLLGQAALSRLLDRFDVDPLADARFVFARSTIAAAKSVMPIGAGVGSFPSIYPTFEKSGDLLPGIYANHAHNDFLEAWLETGLIGPILFVIFLIWLARKAIAAWASSNPDLLPVDRALIRASILIILLLLGHSFVDYPLRTGAMMAVFALACGLLIDPPIASAPAAPLSNRNRQKLRRRTMAPSKLSQ</sequence>
<keyword evidence="8" id="KW-1185">Reference proteome</keyword>
<accession>A0ABU7XC67</accession>
<keyword evidence="7" id="KW-0436">Ligase</keyword>
<protein>
    <submittedName>
        <fullName evidence="7">O-antigen ligase family protein</fullName>
    </submittedName>
</protein>
<dbReference type="PANTHER" id="PTHR37422">
    <property type="entry name" value="TEICHURONIC ACID BIOSYNTHESIS PROTEIN TUAE"/>
    <property type="match status" value="1"/>
</dbReference>
<evidence type="ECO:0000313" key="8">
    <source>
        <dbReference type="Proteomes" id="UP001350748"/>
    </source>
</evidence>
<feature type="transmembrane region" description="Helical" evidence="5">
    <location>
        <begin position="174"/>
        <end position="192"/>
    </location>
</feature>
<proteinExistence type="predicted"/>
<keyword evidence="3 5" id="KW-1133">Transmembrane helix</keyword>
<feature type="domain" description="O-antigen ligase-related" evidence="6">
    <location>
        <begin position="161"/>
        <end position="306"/>
    </location>
</feature>
<feature type="transmembrane region" description="Helical" evidence="5">
    <location>
        <begin position="149"/>
        <end position="168"/>
    </location>
</feature>
<gene>
    <name evidence="7" type="ORF">V3H18_00370</name>
</gene>